<dbReference type="OrthoDB" id="419616at2759"/>
<organism evidence="8 9">
    <name type="scientific">Seminavis robusta</name>
    <dbReference type="NCBI Taxonomy" id="568900"/>
    <lineage>
        <taxon>Eukaryota</taxon>
        <taxon>Sar</taxon>
        <taxon>Stramenopiles</taxon>
        <taxon>Ochrophyta</taxon>
        <taxon>Bacillariophyta</taxon>
        <taxon>Bacillariophyceae</taxon>
        <taxon>Bacillariophycidae</taxon>
        <taxon>Naviculales</taxon>
        <taxon>Naviculaceae</taxon>
        <taxon>Seminavis</taxon>
    </lineage>
</organism>
<feature type="transmembrane region" description="Helical" evidence="6">
    <location>
        <begin position="435"/>
        <end position="456"/>
    </location>
</feature>
<feature type="transmembrane region" description="Helical" evidence="6">
    <location>
        <begin position="210"/>
        <end position="227"/>
    </location>
</feature>
<dbReference type="InterPro" id="IPR011701">
    <property type="entry name" value="MFS"/>
</dbReference>
<feature type="transmembrane region" description="Helical" evidence="6">
    <location>
        <begin position="380"/>
        <end position="399"/>
    </location>
</feature>
<comment type="caution">
    <text evidence="8">The sequence shown here is derived from an EMBL/GenBank/DDBJ whole genome shotgun (WGS) entry which is preliminary data.</text>
</comment>
<accession>A0A9N8DVF8</accession>
<feature type="transmembrane region" description="Helical" evidence="6">
    <location>
        <begin position="119"/>
        <end position="139"/>
    </location>
</feature>
<gene>
    <name evidence="8" type="ORF">SEMRO_323_G117230.1</name>
</gene>
<name>A0A9N8DVF8_9STRA</name>
<proteinExistence type="predicted"/>
<dbReference type="GO" id="GO:0016020">
    <property type="term" value="C:membrane"/>
    <property type="evidence" value="ECO:0007669"/>
    <property type="project" value="UniProtKB-SubCell"/>
</dbReference>
<evidence type="ECO:0000256" key="4">
    <source>
        <dbReference type="ARBA" id="ARBA00023136"/>
    </source>
</evidence>
<dbReference type="GO" id="GO:0022857">
    <property type="term" value="F:transmembrane transporter activity"/>
    <property type="evidence" value="ECO:0007669"/>
    <property type="project" value="InterPro"/>
</dbReference>
<reference evidence="8" key="1">
    <citation type="submission" date="2020-06" db="EMBL/GenBank/DDBJ databases">
        <authorList>
            <consortium name="Plant Systems Biology data submission"/>
        </authorList>
    </citation>
    <scope>NUCLEOTIDE SEQUENCE</scope>
    <source>
        <strain evidence="8">D6</strain>
    </source>
</reference>
<dbReference type="InterPro" id="IPR036259">
    <property type="entry name" value="MFS_trans_sf"/>
</dbReference>
<dbReference type="SUPFAM" id="SSF103473">
    <property type="entry name" value="MFS general substrate transporter"/>
    <property type="match status" value="1"/>
</dbReference>
<dbReference type="Pfam" id="PF07690">
    <property type="entry name" value="MFS_1"/>
    <property type="match status" value="1"/>
</dbReference>
<protein>
    <submittedName>
        <fullName evidence="8">Hippocampus abundant transcript 1 protein</fullName>
    </submittedName>
</protein>
<keyword evidence="3 6" id="KW-1133">Transmembrane helix</keyword>
<feature type="transmembrane region" description="Helical" evidence="6">
    <location>
        <begin position="58"/>
        <end position="78"/>
    </location>
</feature>
<dbReference type="PROSITE" id="PS50850">
    <property type="entry name" value="MFS"/>
    <property type="match status" value="1"/>
</dbReference>
<evidence type="ECO:0000259" key="7">
    <source>
        <dbReference type="PROSITE" id="PS50850"/>
    </source>
</evidence>
<evidence type="ECO:0000256" key="1">
    <source>
        <dbReference type="ARBA" id="ARBA00004141"/>
    </source>
</evidence>
<dbReference type="EMBL" id="CAICTM010000322">
    <property type="protein sequence ID" value="CAB9507854.1"/>
    <property type="molecule type" value="Genomic_DNA"/>
</dbReference>
<dbReference type="Proteomes" id="UP001153069">
    <property type="component" value="Unassembled WGS sequence"/>
</dbReference>
<evidence type="ECO:0000256" key="2">
    <source>
        <dbReference type="ARBA" id="ARBA00022692"/>
    </source>
</evidence>
<dbReference type="PANTHER" id="PTHR23507">
    <property type="entry name" value="ZGC:174356"/>
    <property type="match status" value="1"/>
</dbReference>
<keyword evidence="2 6" id="KW-0812">Transmembrane</keyword>
<feature type="compositionally biased region" description="Low complexity" evidence="5">
    <location>
        <begin position="279"/>
        <end position="296"/>
    </location>
</feature>
<feature type="transmembrane region" description="Helical" evidence="6">
    <location>
        <begin position="151"/>
        <end position="173"/>
    </location>
</feature>
<feature type="compositionally biased region" description="Basic and acidic residues" evidence="5">
    <location>
        <begin position="269"/>
        <end position="278"/>
    </location>
</feature>
<keyword evidence="9" id="KW-1185">Reference proteome</keyword>
<feature type="transmembrane region" description="Helical" evidence="6">
    <location>
        <begin position="239"/>
        <end position="258"/>
    </location>
</feature>
<sequence>MAASTINNGETEEITDSLNPPISMAASEANNEDRDDPPTSLQSCFEFLRTFCRATGTVPILIVTLLVAFGIGSVVGVVPDVIADRYARTRHHYSGPDCATFNRQEKPDACQDGADDAQYAAAVATLVLNLLTLIFNPVVGTYSDRQGRRGVIIISVVLYSLGTVALVFLQLLPWLSPNAYYFAVSLAGAVDFTSMSFAAASDVLSPEIRAAGYGILLSGFYAGFSLAPQLPLLMNHFQVSVLSVVFFLLAIVLAFVALPETLPQDVAEENRQSLERQQQRQQRGNQLRWSTSGSSYSDEEGSEPFLYNSEDYPQSPDNTHWIVVIIQTATKPLRDMEILTTGNLPILAAASFFSAMVYSSDKTLIVYYIEDQLNVRDDDIAKMFLIFCPLGVVIQAFFLQPMLNLFGEKNLMVIAFVSGTCHNLLYGLAKTKNTILVALCLSQLTKVSFPLLSAYASKSASVNEQGRVQGALFALNALANAVGPMILEFVYDHSKNGHSLFGPGSMFVCASGIYAMGTIMVTFLPKGGDEEDVGNRALPEVVDMRVGTEICGGEDDMDQDDTQSLREPLLDRSNDSTESAVSTSRIHS</sequence>
<evidence type="ECO:0000313" key="9">
    <source>
        <dbReference type="Proteomes" id="UP001153069"/>
    </source>
</evidence>
<evidence type="ECO:0000313" key="8">
    <source>
        <dbReference type="EMBL" id="CAB9507854.1"/>
    </source>
</evidence>
<feature type="transmembrane region" description="Helical" evidence="6">
    <location>
        <begin position="179"/>
        <end position="198"/>
    </location>
</feature>
<feature type="transmembrane region" description="Helical" evidence="6">
    <location>
        <begin position="468"/>
        <end position="491"/>
    </location>
</feature>
<dbReference type="AlphaFoldDB" id="A0A9N8DVF8"/>
<evidence type="ECO:0000256" key="5">
    <source>
        <dbReference type="SAM" id="MobiDB-lite"/>
    </source>
</evidence>
<dbReference type="Gene3D" id="1.20.1250.20">
    <property type="entry name" value="MFS general substrate transporter like domains"/>
    <property type="match status" value="1"/>
</dbReference>
<feature type="transmembrane region" description="Helical" evidence="6">
    <location>
        <begin position="411"/>
        <end position="429"/>
    </location>
</feature>
<dbReference type="InterPro" id="IPR020846">
    <property type="entry name" value="MFS_dom"/>
</dbReference>
<feature type="region of interest" description="Disordered" evidence="5">
    <location>
        <begin position="1"/>
        <end position="38"/>
    </location>
</feature>
<evidence type="ECO:0000256" key="3">
    <source>
        <dbReference type="ARBA" id="ARBA00022989"/>
    </source>
</evidence>
<feature type="compositionally biased region" description="Polar residues" evidence="5">
    <location>
        <begin position="576"/>
        <end position="588"/>
    </location>
</feature>
<feature type="compositionally biased region" description="Acidic residues" evidence="5">
    <location>
        <begin position="552"/>
        <end position="561"/>
    </location>
</feature>
<feature type="domain" description="Major facilitator superfamily (MFS) profile" evidence="7">
    <location>
        <begin position="56"/>
        <end position="529"/>
    </location>
</feature>
<feature type="region of interest" description="Disordered" evidence="5">
    <location>
        <begin position="269"/>
        <end position="302"/>
    </location>
</feature>
<comment type="subcellular location">
    <subcellularLocation>
        <location evidence="1">Membrane</location>
        <topology evidence="1">Multi-pass membrane protein</topology>
    </subcellularLocation>
</comment>
<feature type="region of interest" description="Disordered" evidence="5">
    <location>
        <begin position="550"/>
        <end position="588"/>
    </location>
</feature>
<feature type="transmembrane region" description="Helical" evidence="6">
    <location>
        <begin position="503"/>
        <end position="524"/>
    </location>
</feature>
<keyword evidence="4 6" id="KW-0472">Membrane</keyword>
<dbReference type="PANTHER" id="PTHR23507:SF1">
    <property type="entry name" value="FI18259P1-RELATED"/>
    <property type="match status" value="1"/>
</dbReference>
<evidence type="ECO:0000256" key="6">
    <source>
        <dbReference type="SAM" id="Phobius"/>
    </source>
</evidence>